<feature type="region of interest" description="Disordered" evidence="6">
    <location>
        <begin position="1"/>
        <end position="23"/>
    </location>
</feature>
<dbReference type="InParanoid" id="A0A165GBU4"/>
<gene>
    <name evidence="7" type="ORF">CALCODRAFT_495721</name>
</gene>
<organism evidence="7 8">
    <name type="scientific">Calocera cornea HHB12733</name>
    <dbReference type="NCBI Taxonomy" id="1353952"/>
    <lineage>
        <taxon>Eukaryota</taxon>
        <taxon>Fungi</taxon>
        <taxon>Dikarya</taxon>
        <taxon>Basidiomycota</taxon>
        <taxon>Agaricomycotina</taxon>
        <taxon>Dacrymycetes</taxon>
        <taxon>Dacrymycetales</taxon>
        <taxon>Dacrymycetaceae</taxon>
        <taxon>Calocera</taxon>
    </lineage>
</organism>
<feature type="region of interest" description="Disordered" evidence="6">
    <location>
        <begin position="287"/>
        <end position="320"/>
    </location>
</feature>
<dbReference type="AlphaFoldDB" id="A0A165GBU4"/>
<dbReference type="Pfam" id="PF03998">
    <property type="entry name" value="Utp11"/>
    <property type="match status" value="1"/>
</dbReference>
<dbReference type="GO" id="GO:0032040">
    <property type="term" value="C:small-subunit processome"/>
    <property type="evidence" value="ECO:0007669"/>
    <property type="project" value="InterPro"/>
</dbReference>
<dbReference type="InterPro" id="IPR007144">
    <property type="entry name" value="SSU_processome_Utp11"/>
</dbReference>
<sequence length="340" mass="38379">MSSMRNAAPRRNHKERGQLANRQKLGLLEKHKDYILRARDYHAKKNKLTRLRVKASERNKDEFYFGMIKGRTEGGVHVQDRGNEALPVDVAKVLKSQDANYIRTQKAANLRRIEALKAQLTLLADLLPSQDGLTSQEMKTLQSAGLLASTPSNGKSKKPAGPKLSAGHVVFAENDEEAKSYQPPSAVVEELDMEDDDVPEFQFAPVPAADLESLGWLPPTPAKSKRRKSSSAADTRPATDDVIPATDEECRSHRSTLITELSARLLRNTQLRYALSELELQKVLMGKGGRQKMREAEEVKLDDADEKAGNEDEDEDAVERKKEEKLWRPRVFKWKFVRRK</sequence>
<comment type="function">
    <text evidence="1">Involved in nucleolar processing of pre-18S ribosomal RNA.</text>
</comment>
<keyword evidence="8" id="KW-1185">Reference proteome</keyword>
<accession>A0A165GBU4</accession>
<evidence type="ECO:0000256" key="1">
    <source>
        <dbReference type="ARBA" id="ARBA00004099"/>
    </source>
</evidence>
<keyword evidence="5" id="KW-0539">Nucleus</keyword>
<dbReference type="GO" id="GO:0006364">
    <property type="term" value="P:rRNA processing"/>
    <property type="evidence" value="ECO:0007669"/>
    <property type="project" value="UniProtKB-KW"/>
</dbReference>
<evidence type="ECO:0000256" key="2">
    <source>
        <dbReference type="ARBA" id="ARBA00004604"/>
    </source>
</evidence>
<feature type="region of interest" description="Disordered" evidence="6">
    <location>
        <begin position="212"/>
        <end position="247"/>
    </location>
</feature>
<keyword evidence="4" id="KW-0698">rRNA processing</keyword>
<dbReference type="FunCoup" id="A0A165GBU4">
    <property type="interactions" value="384"/>
</dbReference>
<evidence type="ECO:0000256" key="6">
    <source>
        <dbReference type="SAM" id="MobiDB-lite"/>
    </source>
</evidence>
<reference evidence="7 8" key="1">
    <citation type="journal article" date="2016" name="Mol. Biol. Evol.">
        <title>Comparative Genomics of Early-Diverging Mushroom-Forming Fungi Provides Insights into the Origins of Lignocellulose Decay Capabilities.</title>
        <authorList>
            <person name="Nagy L.G."/>
            <person name="Riley R."/>
            <person name="Tritt A."/>
            <person name="Adam C."/>
            <person name="Daum C."/>
            <person name="Floudas D."/>
            <person name="Sun H."/>
            <person name="Yadav J.S."/>
            <person name="Pangilinan J."/>
            <person name="Larsson K.H."/>
            <person name="Matsuura K."/>
            <person name="Barry K."/>
            <person name="Labutti K."/>
            <person name="Kuo R."/>
            <person name="Ohm R.A."/>
            <person name="Bhattacharya S.S."/>
            <person name="Shirouzu T."/>
            <person name="Yoshinaga Y."/>
            <person name="Martin F.M."/>
            <person name="Grigoriev I.V."/>
            <person name="Hibbett D.S."/>
        </authorList>
    </citation>
    <scope>NUCLEOTIDE SEQUENCE [LARGE SCALE GENOMIC DNA]</scope>
    <source>
        <strain evidence="7 8">HHB12733</strain>
    </source>
</reference>
<dbReference type="PANTHER" id="PTHR12838:SF0">
    <property type="entry name" value="U3 SMALL NUCLEOLAR RNA-ASSOCIATED PROTEIN 11-RELATED"/>
    <property type="match status" value="1"/>
</dbReference>
<dbReference type="Proteomes" id="UP000076842">
    <property type="component" value="Unassembled WGS sequence"/>
</dbReference>
<dbReference type="PANTHER" id="PTHR12838">
    <property type="entry name" value="U3 SMALL NUCLEOLAR RNA-ASSOCIATED PROTEIN 11"/>
    <property type="match status" value="1"/>
</dbReference>
<comment type="similarity">
    <text evidence="3">Belongs to the UTP11 family.</text>
</comment>
<evidence type="ECO:0000313" key="8">
    <source>
        <dbReference type="Proteomes" id="UP000076842"/>
    </source>
</evidence>
<comment type="subcellular location">
    <subcellularLocation>
        <location evidence="2">Nucleus</location>
        <location evidence="2">Nucleolus</location>
    </subcellularLocation>
</comment>
<evidence type="ECO:0000313" key="7">
    <source>
        <dbReference type="EMBL" id="KZT57875.1"/>
    </source>
</evidence>
<proteinExistence type="inferred from homology"/>
<feature type="compositionally biased region" description="Basic and acidic residues" evidence="6">
    <location>
        <begin position="292"/>
        <end position="310"/>
    </location>
</feature>
<evidence type="ECO:0000256" key="5">
    <source>
        <dbReference type="ARBA" id="ARBA00023242"/>
    </source>
</evidence>
<evidence type="ECO:0000256" key="3">
    <source>
        <dbReference type="ARBA" id="ARBA00008105"/>
    </source>
</evidence>
<dbReference type="OrthoDB" id="29058at2759"/>
<dbReference type="STRING" id="1353952.A0A165GBU4"/>
<dbReference type="EMBL" id="KV423958">
    <property type="protein sequence ID" value="KZT57875.1"/>
    <property type="molecule type" value="Genomic_DNA"/>
</dbReference>
<evidence type="ECO:0000256" key="4">
    <source>
        <dbReference type="ARBA" id="ARBA00022552"/>
    </source>
</evidence>
<name>A0A165GBU4_9BASI</name>
<protein>
    <submittedName>
        <fullName evidence="7">Small-subunit processome</fullName>
    </submittedName>
</protein>